<evidence type="ECO:0000256" key="1">
    <source>
        <dbReference type="ARBA" id="ARBA00004141"/>
    </source>
</evidence>
<dbReference type="GO" id="GO:0016020">
    <property type="term" value="C:membrane"/>
    <property type="evidence" value="ECO:0007669"/>
    <property type="project" value="UniProtKB-SubCell"/>
</dbReference>
<dbReference type="OrthoDB" id="137390at2157"/>
<dbReference type="PANTHER" id="PTHR21716:SF4">
    <property type="entry name" value="TRANSMEMBRANE PROTEIN 245"/>
    <property type="match status" value="1"/>
</dbReference>
<evidence type="ECO:0000256" key="2">
    <source>
        <dbReference type="ARBA" id="ARBA00009773"/>
    </source>
</evidence>
<keyword evidence="4 6" id="KW-1133">Transmembrane helix</keyword>
<dbReference type="PANTHER" id="PTHR21716">
    <property type="entry name" value="TRANSMEMBRANE PROTEIN"/>
    <property type="match status" value="1"/>
</dbReference>
<reference evidence="8" key="1">
    <citation type="submission" date="2016-10" db="EMBL/GenBank/DDBJ databases">
        <authorList>
            <person name="Varghese N."/>
            <person name="Submissions S."/>
        </authorList>
    </citation>
    <scope>NUCLEOTIDE SEQUENCE [LARGE SCALE GENOMIC DNA]</scope>
    <source>
        <strain evidence="8">DSM 25055</strain>
    </source>
</reference>
<dbReference type="RefSeq" id="WP_090612818.1">
    <property type="nucleotide sequence ID" value="NZ_FOFD01000001.1"/>
</dbReference>
<dbReference type="InterPro" id="IPR002549">
    <property type="entry name" value="AI-2E-like"/>
</dbReference>
<feature type="transmembrane region" description="Helical" evidence="6">
    <location>
        <begin position="230"/>
        <end position="249"/>
    </location>
</feature>
<dbReference type="Proteomes" id="UP000199114">
    <property type="component" value="Unassembled WGS sequence"/>
</dbReference>
<evidence type="ECO:0000256" key="6">
    <source>
        <dbReference type="SAM" id="Phobius"/>
    </source>
</evidence>
<dbReference type="AlphaFoldDB" id="A0A1H9ANY4"/>
<feature type="transmembrane region" description="Helical" evidence="6">
    <location>
        <begin position="143"/>
        <end position="166"/>
    </location>
</feature>
<evidence type="ECO:0000256" key="3">
    <source>
        <dbReference type="ARBA" id="ARBA00022692"/>
    </source>
</evidence>
<evidence type="ECO:0000313" key="8">
    <source>
        <dbReference type="Proteomes" id="UP000199114"/>
    </source>
</evidence>
<feature type="transmembrane region" description="Helical" evidence="6">
    <location>
        <begin position="29"/>
        <end position="44"/>
    </location>
</feature>
<keyword evidence="5 6" id="KW-0472">Membrane</keyword>
<dbReference type="STRING" id="1186196.SAMN04489841_0500"/>
<comment type="similarity">
    <text evidence="2">Belongs to the autoinducer-2 exporter (AI-2E) (TC 2.A.86) family.</text>
</comment>
<comment type="subcellular location">
    <subcellularLocation>
        <location evidence="1">Membrane</location>
        <topology evidence="1">Multi-pass membrane protein</topology>
    </subcellularLocation>
</comment>
<feature type="transmembrane region" description="Helical" evidence="6">
    <location>
        <begin position="205"/>
        <end position="224"/>
    </location>
</feature>
<evidence type="ECO:0000256" key="4">
    <source>
        <dbReference type="ARBA" id="ARBA00022989"/>
    </source>
</evidence>
<evidence type="ECO:0000313" key="7">
    <source>
        <dbReference type="EMBL" id="SEP78177.1"/>
    </source>
</evidence>
<accession>A0A1H9ANY4</accession>
<protein>
    <submittedName>
        <fullName evidence="7">Predicted PurR-regulated permease PerM</fullName>
    </submittedName>
</protein>
<name>A0A1H9ANY4_9EURY</name>
<organism evidence="7 8">
    <name type="scientific">Natrinema salaciae</name>
    <dbReference type="NCBI Taxonomy" id="1186196"/>
    <lineage>
        <taxon>Archaea</taxon>
        <taxon>Methanobacteriati</taxon>
        <taxon>Methanobacteriota</taxon>
        <taxon>Stenosarchaea group</taxon>
        <taxon>Halobacteria</taxon>
        <taxon>Halobacteriales</taxon>
        <taxon>Natrialbaceae</taxon>
        <taxon>Natrinema</taxon>
    </lineage>
</organism>
<dbReference type="Pfam" id="PF01594">
    <property type="entry name" value="AI-2E_transport"/>
    <property type="match status" value="1"/>
</dbReference>
<feature type="transmembrane region" description="Helical" evidence="6">
    <location>
        <begin position="299"/>
        <end position="325"/>
    </location>
</feature>
<evidence type="ECO:0000256" key="5">
    <source>
        <dbReference type="ARBA" id="ARBA00023136"/>
    </source>
</evidence>
<sequence length="358" mass="37311">MNARTAFLALLVSALCALAAMMVLPLLEYVLAACLLAVVLRPAYERLEPRVGPRVAGLTCTGLAVVGGIVPLLLISIVVARTAASVLESFDADRIVATGRDVARNDLGMADETVTALETAVRSELVGSIPGAAELTLTRTVGVVATGMEVAVGVFVVVFLVYYLLIDGPAALGWIREVAPLDATVLDELFEEVHAVTVAVLRSHVFVALVQGVLGGLGLALLGVPYATTLAIVLVFASFLPTIGVWLVWGPVTIAHATSSNPIRAAILLGYGIAVLAVADSYLRAILVDRGSSLHPATALVGVVGGISLFGIVGLFVGPVVIAAFKACVTVVDRIDRADRDEPEPGIERERPVVKTER</sequence>
<gene>
    <name evidence="7" type="ORF">SAMN04489841_0500</name>
</gene>
<dbReference type="EMBL" id="FOFD01000001">
    <property type="protein sequence ID" value="SEP78177.1"/>
    <property type="molecule type" value="Genomic_DNA"/>
</dbReference>
<feature type="transmembrane region" description="Helical" evidence="6">
    <location>
        <begin position="56"/>
        <end position="80"/>
    </location>
</feature>
<proteinExistence type="inferred from homology"/>
<feature type="transmembrane region" description="Helical" evidence="6">
    <location>
        <begin position="261"/>
        <end position="279"/>
    </location>
</feature>
<keyword evidence="8" id="KW-1185">Reference proteome</keyword>
<keyword evidence="3 6" id="KW-0812">Transmembrane</keyword>